<dbReference type="RefSeq" id="WP_054407526.1">
    <property type="nucleotide sequence ID" value="NZ_FOYA01000007.1"/>
</dbReference>
<dbReference type="EMBL" id="LIYD01000005">
    <property type="protein sequence ID" value="KOS06043.1"/>
    <property type="molecule type" value="Genomic_DNA"/>
</dbReference>
<keyword evidence="2" id="KW-1003">Cell membrane</keyword>
<evidence type="ECO:0000256" key="2">
    <source>
        <dbReference type="ARBA" id="ARBA00022475"/>
    </source>
</evidence>
<dbReference type="PATRIC" id="fig|1202724.3.peg.1730"/>
<evidence type="ECO:0000259" key="7">
    <source>
        <dbReference type="Pfam" id="PF13396"/>
    </source>
</evidence>
<dbReference type="PROSITE" id="PS51257">
    <property type="entry name" value="PROKAR_LIPOPROTEIN"/>
    <property type="match status" value="1"/>
</dbReference>
<evidence type="ECO:0000313" key="8">
    <source>
        <dbReference type="EMBL" id="KOS06043.1"/>
    </source>
</evidence>
<gene>
    <name evidence="8" type="ORF">AM493_08320</name>
</gene>
<evidence type="ECO:0000256" key="5">
    <source>
        <dbReference type="ARBA" id="ARBA00023136"/>
    </source>
</evidence>
<feature type="domain" description="Cardiolipin synthase N-terminal" evidence="7">
    <location>
        <begin position="135"/>
        <end position="176"/>
    </location>
</feature>
<feature type="transmembrane region" description="Helical" evidence="6">
    <location>
        <begin position="156"/>
        <end position="176"/>
    </location>
</feature>
<organism evidence="8 9">
    <name type="scientific">Flavobacterium akiainvivens</name>
    <dbReference type="NCBI Taxonomy" id="1202724"/>
    <lineage>
        <taxon>Bacteria</taxon>
        <taxon>Pseudomonadati</taxon>
        <taxon>Bacteroidota</taxon>
        <taxon>Flavobacteriia</taxon>
        <taxon>Flavobacteriales</taxon>
        <taxon>Flavobacteriaceae</taxon>
        <taxon>Flavobacterium</taxon>
    </lineage>
</organism>
<feature type="transmembrane region" description="Helical" evidence="6">
    <location>
        <begin position="112"/>
        <end position="144"/>
    </location>
</feature>
<evidence type="ECO:0000256" key="1">
    <source>
        <dbReference type="ARBA" id="ARBA00004651"/>
    </source>
</evidence>
<comment type="subcellular location">
    <subcellularLocation>
        <location evidence="1">Cell membrane</location>
        <topology evidence="1">Multi-pass membrane protein</topology>
    </subcellularLocation>
</comment>
<reference evidence="8 9" key="1">
    <citation type="submission" date="2015-08" db="EMBL/GenBank/DDBJ databases">
        <title>Whole genome sequence of Flavobacterium akiainvivens IK-1T, from decaying Wikstroemia oahuensis, an endemic Hawaiian shrub.</title>
        <authorList>
            <person name="Wan X."/>
            <person name="Hou S."/>
            <person name="Saito J."/>
            <person name="Donachie S."/>
        </authorList>
    </citation>
    <scope>NUCLEOTIDE SEQUENCE [LARGE SCALE GENOMIC DNA]</scope>
    <source>
        <strain evidence="8 9">IK-1</strain>
    </source>
</reference>
<evidence type="ECO:0000256" key="6">
    <source>
        <dbReference type="SAM" id="Phobius"/>
    </source>
</evidence>
<keyword evidence="5 6" id="KW-0472">Membrane</keyword>
<name>A0A0M8M917_9FLAO</name>
<keyword evidence="3 6" id="KW-0812">Transmembrane</keyword>
<protein>
    <recommendedName>
        <fullName evidence="7">Cardiolipin synthase N-terminal domain-containing protein</fullName>
    </recommendedName>
</protein>
<evidence type="ECO:0000256" key="3">
    <source>
        <dbReference type="ARBA" id="ARBA00022692"/>
    </source>
</evidence>
<accession>A0A0M8M917</accession>
<comment type="caution">
    <text evidence="8">The sequence shown here is derived from an EMBL/GenBank/DDBJ whole genome shotgun (WGS) entry which is preliminary data.</text>
</comment>
<sequence>MELYKKILFKLFKILPITAGVAIVIGCIVLLFLNDKPTQLTEKEFIDKAIENHISSFAEYDNTFVMDLDSGKRYAHEFKSYEQASVFKDLIMEKFGTISTGSSYYETDYNQYYLGVIGGTICVAFSILLFYVTVVLWFVSLFDLLKSEFIENHNKWMWLICLLLLPFISPLFYAFIASKQKRPVNLAQQNLK</sequence>
<feature type="transmembrane region" description="Helical" evidence="6">
    <location>
        <begin position="12"/>
        <end position="33"/>
    </location>
</feature>
<keyword evidence="4 6" id="KW-1133">Transmembrane helix</keyword>
<dbReference type="AlphaFoldDB" id="A0A0M8M917"/>
<evidence type="ECO:0000256" key="4">
    <source>
        <dbReference type="ARBA" id="ARBA00022989"/>
    </source>
</evidence>
<proteinExistence type="predicted"/>
<evidence type="ECO:0000313" key="9">
    <source>
        <dbReference type="Proteomes" id="UP000037755"/>
    </source>
</evidence>
<dbReference type="InterPro" id="IPR027379">
    <property type="entry name" value="CLS_N"/>
</dbReference>
<dbReference type="GO" id="GO:0005886">
    <property type="term" value="C:plasma membrane"/>
    <property type="evidence" value="ECO:0007669"/>
    <property type="project" value="UniProtKB-SubCell"/>
</dbReference>
<dbReference type="Pfam" id="PF13396">
    <property type="entry name" value="PLDc_N"/>
    <property type="match status" value="1"/>
</dbReference>
<dbReference type="Proteomes" id="UP000037755">
    <property type="component" value="Unassembled WGS sequence"/>
</dbReference>
<keyword evidence="9" id="KW-1185">Reference proteome</keyword>
<dbReference type="STRING" id="1202724.AM493_08320"/>